<dbReference type="InterPro" id="IPR058245">
    <property type="entry name" value="NreC/VraR/RcsB-like_REC"/>
</dbReference>
<feature type="modified residue" description="4-aspartylphosphate" evidence="3">
    <location>
        <position position="52"/>
    </location>
</feature>
<sequence length="227" mass="24034">MRVLLIDDHALVRKGMEELLTSRGVEVVASVGTGAEGVRQALALAPDITLLDVKMPGMNGIETLNQLRENGVKCPVLMLTMSREDTDLQAALQGGAQGYLLKDMDPEDLVPALEAAVRGDNVVAKEMVGTLARLVKGQTTEPAAERPAAGLFSELTPREQEILTHVAGGQSNKMIARVLNITDGTVKLHVKSILRKLGVHSRVEAAVLAVEHGLGRAPGKNNGDGVS</sequence>
<organism evidence="6 7">
    <name type="scientific">Sulfurifustis variabilis</name>
    <dbReference type="NCBI Taxonomy" id="1675686"/>
    <lineage>
        <taxon>Bacteria</taxon>
        <taxon>Pseudomonadati</taxon>
        <taxon>Pseudomonadota</taxon>
        <taxon>Gammaproteobacteria</taxon>
        <taxon>Acidiferrobacterales</taxon>
        <taxon>Acidiferrobacteraceae</taxon>
        <taxon>Sulfurifustis</taxon>
    </lineage>
</organism>
<dbReference type="GO" id="GO:0006355">
    <property type="term" value="P:regulation of DNA-templated transcription"/>
    <property type="evidence" value="ECO:0007669"/>
    <property type="project" value="InterPro"/>
</dbReference>
<dbReference type="InterPro" id="IPR011006">
    <property type="entry name" value="CheY-like_superfamily"/>
</dbReference>
<gene>
    <name evidence="6" type="ORF">SVA_1969</name>
</gene>
<dbReference type="PROSITE" id="PS50110">
    <property type="entry name" value="RESPONSE_REGULATORY"/>
    <property type="match status" value="1"/>
</dbReference>
<dbReference type="InterPro" id="IPR000792">
    <property type="entry name" value="Tscrpt_reg_LuxR_C"/>
</dbReference>
<protein>
    <submittedName>
        <fullName evidence="6">LuxR family transcriptional regulator</fullName>
    </submittedName>
</protein>
<dbReference type="CDD" id="cd06170">
    <property type="entry name" value="LuxR_C_like"/>
    <property type="match status" value="1"/>
</dbReference>
<dbReference type="PANTHER" id="PTHR43214">
    <property type="entry name" value="TWO-COMPONENT RESPONSE REGULATOR"/>
    <property type="match status" value="1"/>
</dbReference>
<dbReference type="PANTHER" id="PTHR43214:SF38">
    <property type="entry name" value="NITRATE_NITRITE RESPONSE REGULATOR PROTEIN NARL"/>
    <property type="match status" value="1"/>
</dbReference>
<dbReference type="EMBL" id="AP014936">
    <property type="protein sequence ID" value="BAU48522.1"/>
    <property type="molecule type" value="Genomic_DNA"/>
</dbReference>
<dbReference type="PROSITE" id="PS00622">
    <property type="entry name" value="HTH_LUXR_1"/>
    <property type="match status" value="1"/>
</dbReference>
<dbReference type="OrthoDB" id="9796655at2"/>
<dbReference type="Gene3D" id="3.40.50.2300">
    <property type="match status" value="1"/>
</dbReference>
<proteinExistence type="predicted"/>
<dbReference type="SUPFAM" id="SSF52172">
    <property type="entry name" value="CheY-like"/>
    <property type="match status" value="1"/>
</dbReference>
<dbReference type="SUPFAM" id="SSF46894">
    <property type="entry name" value="C-terminal effector domain of the bipartite response regulators"/>
    <property type="match status" value="1"/>
</dbReference>
<dbReference type="Pfam" id="PF00196">
    <property type="entry name" value="GerE"/>
    <property type="match status" value="1"/>
</dbReference>
<dbReference type="GO" id="GO:0003677">
    <property type="term" value="F:DNA binding"/>
    <property type="evidence" value="ECO:0007669"/>
    <property type="project" value="UniProtKB-KW"/>
</dbReference>
<dbReference type="KEGG" id="sva:SVA_1969"/>
<name>A0A1B4V7F5_9GAMM</name>
<keyword evidence="1 3" id="KW-0597">Phosphoprotein</keyword>
<dbReference type="AlphaFoldDB" id="A0A1B4V7F5"/>
<dbReference type="RefSeq" id="WP_096461024.1">
    <property type="nucleotide sequence ID" value="NZ_AP014936.1"/>
</dbReference>
<evidence type="ECO:0000313" key="6">
    <source>
        <dbReference type="EMBL" id="BAU48522.1"/>
    </source>
</evidence>
<evidence type="ECO:0000259" key="5">
    <source>
        <dbReference type="PROSITE" id="PS50110"/>
    </source>
</evidence>
<dbReference type="Pfam" id="PF00072">
    <property type="entry name" value="Response_reg"/>
    <property type="match status" value="1"/>
</dbReference>
<feature type="domain" description="Response regulatory" evidence="5">
    <location>
        <begin position="2"/>
        <end position="117"/>
    </location>
</feature>
<evidence type="ECO:0000256" key="2">
    <source>
        <dbReference type="ARBA" id="ARBA00023125"/>
    </source>
</evidence>
<evidence type="ECO:0000256" key="1">
    <source>
        <dbReference type="ARBA" id="ARBA00022553"/>
    </source>
</evidence>
<evidence type="ECO:0000256" key="3">
    <source>
        <dbReference type="PROSITE-ProRule" id="PRU00169"/>
    </source>
</evidence>
<dbReference type="InterPro" id="IPR039420">
    <property type="entry name" value="WalR-like"/>
</dbReference>
<evidence type="ECO:0000313" key="7">
    <source>
        <dbReference type="Proteomes" id="UP000218899"/>
    </source>
</evidence>
<dbReference type="Proteomes" id="UP000218899">
    <property type="component" value="Chromosome"/>
</dbReference>
<dbReference type="SMART" id="SM00448">
    <property type="entry name" value="REC"/>
    <property type="match status" value="1"/>
</dbReference>
<dbReference type="SMART" id="SM00421">
    <property type="entry name" value="HTH_LUXR"/>
    <property type="match status" value="1"/>
</dbReference>
<evidence type="ECO:0000259" key="4">
    <source>
        <dbReference type="PROSITE" id="PS50043"/>
    </source>
</evidence>
<dbReference type="PROSITE" id="PS50043">
    <property type="entry name" value="HTH_LUXR_2"/>
    <property type="match status" value="1"/>
</dbReference>
<dbReference type="GO" id="GO:0000160">
    <property type="term" value="P:phosphorelay signal transduction system"/>
    <property type="evidence" value="ECO:0007669"/>
    <property type="project" value="InterPro"/>
</dbReference>
<keyword evidence="2" id="KW-0238">DNA-binding</keyword>
<dbReference type="PRINTS" id="PR00038">
    <property type="entry name" value="HTHLUXR"/>
</dbReference>
<reference evidence="6 7" key="1">
    <citation type="submission" date="2015-08" db="EMBL/GenBank/DDBJ databases">
        <title>Complete genome sequence of Sulfurifustis variabilis.</title>
        <authorList>
            <person name="Miura A."/>
            <person name="Kojima H."/>
            <person name="Fukui M."/>
        </authorList>
    </citation>
    <scope>NUCLEOTIDE SEQUENCE [LARGE SCALE GENOMIC DNA]</scope>
    <source>
        <strain evidence="7">skN76</strain>
    </source>
</reference>
<dbReference type="CDD" id="cd17535">
    <property type="entry name" value="REC_NarL-like"/>
    <property type="match status" value="1"/>
</dbReference>
<dbReference type="InterPro" id="IPR001789">
    <property type="entry name" value="Sig_transdc_resp-reg_receiver"/>
</dbReference>
<accession>A0A1B4V7F5</accession>
<keyword evidence="7" id="KW-1185">Reference proteome</keyword>
<feature type="domain" description="HTH luxR-type" evidence="4">
    <location>
        <begin position="148"/>
        <end position="213"/>
    </location>
</feature>
<dbReference type="InterPro" id="IPR016032">
    <property type="entry name" value="Sig_transdc_resp-reg_C-effctor"/>
</dbReference>